<name>A0A223KLG5_9BACI</name>
<keyword evidence="1" id="KW-0678">Repressor</keyword>
<dbReference type="RefSeq" id="WP_066414923.1">
    <property type="nucleotide sequence ID" value="NZ_CP018866.1"/>
</dbReference>
<dbReference type="InterPro" id="IPR050624">
    <property type="entry name" value="HTH-type_Tx_Regulator"/>
</dbReference>
<dbReference type="SUPFAM" id="SSF46689">
    <property type="entry name" value="Homeodomain-like"/>
    <property type="match status" value="1"/>
</dbReference>
<dbReference type="EMBL" id="CP018866">
    <property type="protein sequence ID" value="AST90204.1"/>
    <property type="molecule type" value="Genomic_DNA"/>
</dbReference>
<dbReference type="KEGG" id="bcoh:BC6307_02345"/>
<dbReference type="STRING" id="1314751.GCA_001591425_01805"/>
<dbReference type="PANTHER" id="PTHR43479">
    <property type="entry name" value="ACREF/ENVCD OPERON REPRESSOR-RELATED"/>
    <property type="match status" value="1"/>
</dbReference>
<evidence type="ECO:0000313" key="5">
    <source>
        <dbReference type="EMBL" id="AST90204.1"/>
    </source>
</evidence>
<evidence type="ECO:0000256" key="3">
    <source>
        <dbReference type="PROSITE-ProRule" id="PRU00335"/>
    </source>
</evidence>
<dbReference type="Gene3D" id="1.10.357.10">
    <property type="entry name" value="Tetracycline Repressor, domain 2"/>
    <property type="match status" value="1"/>
</dbReference>
<dbReference type="PRINTS" id="PR00455">
    <property type="entry name" value="HTHTETR"/>
</dbReference>
<protein>
    <submittedName>
        <fullName evidence="5">TetR family transcriptional regulator</fullName>
    </submittedName>
</protein>
<gene>
    <name evidence="5" type="ORF">BC6307_02345</name>
</gene>
<proteinExistence type="predicted"/>
<evidence type="ECO:0000313" key="6">
    <source>
        <dbReference type="Proteomes" id="UP000215224"/>
    </source>
</evidence>
<dbReference type="InterPro" id="IPR001647">
    <property type="entry name" value="HTH_TetR"/>
</dbReference>
<dbReference type="Pfam" id="PF00440">
    <property type="entry name" value="TetR_N"/>
    <property type="match status" value="1"/>
</dbReference>
<feature type="domain" description="HTH tetR-type" evidence="4">
    <location>
        <begin position="6"/>
        <end position="66"/>
    </location>
</feature>
<organism evidence="5 6">
    <name type="scientific">Sutcliffiella cohnii</name>
    <dbReference type="NCBI Taxonomy" id="33932"/>
    <lineage>
        <taxon>Bacteria</taxon>
        <taxon>Bacillati</taxon>
        <taxon>Bacillota</taxon>
        <taxon>Bacilli</taxon>
        <taxon>Bacillales</taxon>
        <taxon>Bacillaceae</taxon>
        <taxon>Sutcliffiella</taxon>
    </lineage>
</organism>
<sequence length="191" mass="22371">MAREKKFSTEDLFQATNHLLLQHGYEGFTFSILADHLNVSRGALYKYYENKEELITDFMLYEMNLFLVELREIDHVDGFEEQFEFLIQLIFKNKSIHKLIEIGSSIPTNVSAKAKENRDKLDLLHLEMYKNLQGFIELGKKERMLKEDIPNGLLLGIIFQSIAIPNHFGVPYSIWVESIKEILSHGMFKKR</sequence>
<evidence type="ECO:0000256" key="1">
    <source>
        <dbReference type="ARBA" id="ARBA00022491"/>
    </source>
</evidence>
<dbReference type="AlphaFoldDB" id="A0A223KLG5"/>
<keyword evidence="2 3" id="KW-0238">DNA-binding</keyword>
<dbReference type="GO" id="GO:0003677">
    <property type="term" value="F:DNA binding"/>
    <property type="evidence" value="ECO:0007669"/>
    <property type="project" value="UniProtKB-UniRule"/>
</dbReference>
<evidence type="ECO:0000259" key="4">
    <source>
        <dbReference type="PROSITE" id="PS50977"/>
    </source>
</evidence>
<accession>A0A223KLG5</accession>
<dbReference type="PROSITE" id="PS50977">
    <property type="entry name" value="HTH_TETR_2"/>
    <property type="match status" value="1"/>
</dbReference>
<dbReference type="PANTHER" id="PTHR43479:SF11">
    <property type="entry name" value="ACREF_ENVCD OPERON REPRESSOR-RELATED"/>
    <property type="match status" value="1"/>
</dbReference>
<dbReference type="Proteomes" id="UP000215224">
    <property type="component" value="Chromosome"/>
</dbReference>
<dbReference type="InterPro" id="IPR009057">
    <property type="entry name" value="Homeodomain-like_sf"/>
</dbReference>
<feature type="DNA-binding region" description="H-T-H motif" evidence="3">
    <location>
        <begin position="29"/>
        <end position="48"/>
    </location>
</feature>
<evidence type="ECO:0000256" key="2">
    <source>
        <dbReference type="ARBA" id="ARBA00023125"/>
    </source>
</evidence>
<reference evidence="5 6" key="1">
    <citation type="submission" date="2016-12" db="EMBL/GenBank/DDBJ databases">
        <title>The whole genome sequencing and assembly of Bacillus cohnii DSM 6307T strain.</title>
        <authorList>
            <person name="Lee Y.-J."/>
            <person name="Yi H."/>
            <person name="Bahn Y.-S."/>
            <person name="Kim J.F."/>
            <person name="Lee D.-W."/>
        </authorList>
    </citation>
    <scope>NUCLEOTIDE SEQUENCE [LARGE SCALE GENOMIC DNA]</scope>
    <source>
        <strain evidence="5 6">DSM 6307</strain>
    </source>
</reference>
<keyword evidence="6" id="KW-1185">Reference proteome</keyword>